<organism evidence="3 4">
    <name type="scientific">Tanacetum coccineum</name>
    <dbReference type="NCBI Taxonomy" id="301880"/>
    <lineage>
        <taxon>Eukaryota</taxon>
        <taxon>Viridiplantae</taxon>
        <taxon>Streptophyta</taxon>
        <taxon>Embryophyta</taxon>
        <taxon>Tracheophyta</taxon>
        <taxon>Spermatophyta</taxon>
        <taxon>Magnoliopsida</taxon>
        <taxon>eudicotyledons</taxon>
        <taxon>Gunneridae</taxon>
        <taxon>Pentapetalae</taxon>
        <taxon>asterids</taxon>
        <taxon>campanulids</taxon>
        <taxon>Asterales</taxon>
        <taxon>Asteraceae</taxon>
        <taxon>Asteroideae</taxon>
        <taxon>Anthemideae</taxon>
        <taxon>Anthemidinae</taxon>
        <taxon>Tanacetum</taxon>
    </lineage>
</organism>
<keyword evidence="2" id="KW-1133">Transmembrane helix</keyword>
<feature type="region of interest" description="Disordered" evidence="1">
    <location>
        <begin position="1"/>
        <end position="22"/>
    </location>
</feature>
<keyword evidence="4" id="KW-1185">Reference proteome</keyword>
<comment type="caution">
    <text evidence="3">The sequence shown here is derived from an EMBL/GenBank/DDBJ whole genome shotgun (WGS) entry which is preliminary data.</text>
</comment>
<gene>
    <name evidence="3" type="ORF">Tco_1090519</name>
</gene>
<feature type="transmembrane region" description="Helical" evidence="2">
    <location>
        <begin position="33"/>
        <end position="54"/>
    </location>
</feature>
<proteinExistence type="predicted"/>
<dbReference type="Proteomes" id="UP001151760">
    <property type="component" value="Unassembled WGS sequence"/>
</dbReference>
<evidence type="ECO:0000256" key="2">
    <source>
        <dbReference type="SAM" id="Phobius"/>
    </source>
</evidence>
<keyword evidence="2" id="KW-0472">Membrane</keyword>
<evidence type="ECO:0000256" key="1">
    <source>
        <dbReference type="SAM" id="MobiDB-lite"/>
    </source>
</evidence>
<keyword evidence="2" id="KW-0812">Transmembrane</keyword>
<name>A0ABQ5I4Q3_9ASTR</name>
<accession>A0ABQ5I4Q3</accession>
<sequence length="123" mass="13492">MMMISSTSEETEPYAQPTTMQTSTQPSAAGVIAFRWFTAILSFILTALGITALYKWGVHLKIKYKVILSVDLKAEDLSTIAPPPSFPPPAATMQFSGGPPTVSGYHWVVTIPNWAHLQMHNEV</sequence>
<protein>
    <submittedName>
        <fullName evidence="3">Uncharacterized protein</fullName>
    </submittedName>
</protein>
<reference evidence="3" key="1">
    <citation type="journal article" date="2022" name="Int. J. Mol. Sci.">
        <title>Draft Genome of Tanacetum Coccineum: Genomic Comparison of Closely Related Tanacetum-Family Plants.</title>
        <authorList>
            <person name="Yamashiro T."/>
            <person name="Shiraishi A."/>
            <person name="Nakayama K."/>
            <person name="Satake H."/>
        </authorList>
    </citation>
    <scope>NUCLEOTIDE SEQUENCE</scope>
</reference>
<evidence type="ECO:0000313" key="3">
    <source>
        <dbReference type="EMBL" id="GJT95001.1"/>
    </source>
</evidence>
<dbReference type="EMBL" id="BQNB010020348">
    <property type="protein sequence ID" value="GJT95001.1"/>
    <property type="molecule type" value="Genomic_DNA"/>
</dbReference>
<evidence type="ECO:0000313" key="4">
    <source>
        <dbReference type="Proteomes" id="UP001151760"/>
    </source>
</evidence>
<reference evidence="3" key="2">
    <citation type="submission" date="2022-01" db="EMBL/GenBank/DDBJ databases">
        <authorList>
            <person name="Yamashiro T."/>
            <person name="Shiraishi A."/>
            <person name="Satake H."/>
            <person name="Nakayama K."/>
        </authorList>
    </citation>
    <scope>NUCLEOTIDE SEQUENCE</scope>
</reference>